<dbReference type="PANTHER" id="PTHR11009">
    <property type="entry name" value="DER1-LIKE PROTEIN, DERLIN"/>
    <property type="match status" value="1"/>
</dbReference>
<dbReference type="InterPro" id="IPR007599">
    <property type="entry name" value="DER1"/>
</dbReference>
<evidence type="ECO:0000313" key="10">
    <source>
        <dbReference type="Proteomes" id="UP000242875"/>
    </source>
</evidence>
<dbReference type="FunFam" id="1.20.1540.10:FF:000016">
    <property type="entry name" value="Derlin"/>
    <property type="match status" value="1"/>
</dbReference>
<evidence type="ECO:0000256" key="5">
    <source>
        <dbReference type="ARBA" id="ARBA00022989"/>
    </source>
</evidence>
<feature type="compositionally biased region" description="Polar residues" evidence="8">
    <location>
        <begin position="244"/>
        <end position="255"/>
    </location>
</feature>
<comment type="similarity">
    <text evidence="2 7">Belongs to the derlin family.</text>
</comment>
<evidence type="ECO:0000256" key="4">
    <source>
        <dbReference type="ARBA" id="ARBA00022824"/>
    </source>
</evidence>
<comment type="caution">
    <text evidence="9">The sequence shown here is derived from an EMBL/GenBank/DDBJ whole genome shotgun (WGS) entry which is preliminary data.</text>
</comment>
<evidence type="ECO:0000256" key="7">
    <source>
        <dbReference type="RuleBase" id="RU363059"/>
    </source>
</evidence>
<evidence type="ECO:0000256" key="3">
    <source>
        <dbReference type="ARBA" id="ARBA00022692"/>
    </source>
</evidence>
<feature type="transmembrane region" description="Helical" evidence="7">
    <location>
        <begin position="96"/>
        <end position="116"/>
    </location>
</feature>
<comment type="function">
    <text evidence="7">May be involved in the degradation of misfolded endoplasmic reticulum (ER) luminal proteins.</text>
</comment>
<evidence type="ECO:0000256" key="8">
    <source>
        <dbReference type="SAM" id="MobiDB-lite"/>
    </source>
</evidence>
<feature type="compositionally biased region" description="Basic and acidic residues" evidence="8">
    <location>
        <begin position="256"/>
        <end position="268"/>
    </location>
</feature>
<protein>
    <recommendedName>
        <fullName evidence="7">Derlin</fullName>
    </recommendedName>
</protein>
<proteinExistence type="inferred from homology"/>
<keyword evidence="3 7" id="KW-0812">Transmembrane</keyword>
<dbReference type="GO" id="GO:0005789">
    <property type="term" value="C:endoplasmic reticulum membrane"/>
    <property type="evidence" value="ECO:0007669"/>
    <property type="project" value="UniProtKB-SubCell"/>
</dbReference>
<feature type="region of interest" description="Disordered" evidence="8">
    <location>
        <begin position="224"/>
        <end position="277"/>
    </location>
</feature>
<accession>A0A261Y5L6</accession>
<comment type="subcellular location">
    <subcellularLocation>
        <location evidence="1 7">Endoplasmic reticulum membrane</location>
        <topology evidence="1 7">Multi-pass membrane protein</topology>
    </subcellularLocation>
</comment>
<dbReference type="Proteomes" id="UP000242875">
    <property type="component" value="Unassembled WGS sequence"/>
</dbReference>
<dbReference type="GO" id="GO:0051603">
    <property type="term" value="P:proteolysis involved in protein catabolic process"/>
    <property type="evidence" value="ECO:0007669"/>
    <property type="project" value="UniProtKB-ARBA"/>
</dbReference>
<dbReference type="SUPFAM" id="SSF144091">
    <property type="entry name" value="Rhomboid-like"/>
    <property type="match status" value="1"/>
</dbReference>
<organism evidence="9 10">
    <name type="scientific">Bifiguratus adelaidae</name>
    <dbReference type="NCBI Taxonomy" id="1938954"/>
    <lineage>
        <taxon>Eukaryota</taxon>
        <taxon>Fungi</taxon>
        <taxon>Fungi incertae sedis</taxon>
        <taxon>Mucoromycota</taxon>
        <taxon>Mucoromycotina</taxon>
        <taxon>Endogonomycetes</taxon>
        <taxon>Endogonales</taxon>
        <taxon>Endogonales incertae sedis</taxon>
        <taxon>Bifiguratus</taxon>
    </lineage>
</organism>
<keyword evidence="6 7" id="KW-0472">Membrane</keyword>
<feature type="transmembrane region" description="Helical" evidence="7">
    <location>
        <begin position="145"/>
        <end position="167"/>
    </location>
</feature>
<dbReference type="EMBL" id="MVBO01000008">
    <property type="protein sequence ID" value="OZJ05930.1"/>
    <property type="molecule type" value="Genomic_DNA"/>
</dbReference>
<keyword evidence="10" id="KW-1185">Reference proteome</keyword>
<dbReference type="AlphaFoldDB" id="A0A261Y5L6"/>
<evidence type="ECO:0000256" key="1">
    <source>
        <dbReference type="ARBA" id="ARBA00004477"/>
    </source>
</evidence>
<reference evidence="9 10" key="1">
    <citation type="journal article" date="2017" name="Mycologia">
        <title>Bifiguratus adelaidae, gen. et sp. nov., a new member of Mucoromycotina in endophytic and soil-dwelling habitats.</title>
        <authorList>
            <person name="Torres-Cruz T.J."/>
            <person name="Billingsley Tobias T.L."/>
            <person name="Almatruk M."/>
            <person name="Hesse C."/>
            <person name="Kuske C.R."/>
            <person name="Desiro A."/>
            <person name="Benucci G.M."/>
            <person name="Bonito G."/>
            <person name="Stajich J.E."/>
            <person name="Dunlap C."/>
            <person name="Arnold A.E."/>
            <person name="Porras-Alfaro A."/>
        </authorList>
    </citation>
    <scope>NUCLEOTIDE SEQUENCE [LARGE SCALE GENOMIC DNA]</scope>
    <source>
        <strain evidence="9 10">AZ0501</strain>
    </source>
</reference>
<keyword evidence="4 7" id="KW-0256">Endoplasmic reticulum</keyword>
<dbReference type="Pfam" id="PF04511">
    <property type="entry name" value="DER1"/>
    <property type="match status" value="1"/>
</dbReference>
<keyword evidence="5 7" id="KW-1133">Transmembrane helix</keyword>
<feature type="compositionally biased region" description="Basic and acidic residues" evidence="8">
    <location>
        <begin position="233"/>
        <end position="243"/>
    </location>
</feature>
<sequence length="277" mass="32440">MAIPLETWYYDIPVITRTYITAALSTSLAVQLRLVHPLQLYLNYDLIVYKRQYWRLLTNFLFFGKFSLDLLFHMFFLARYSRMLEEGSFRNRSADYFWMLVLSSISLVILCVFVPFTDMPFLGSPLAFTLVYVWSRRNPYIRLNFLGLFVFSAPWLPWVLLAFSLLIGSNFPTGDLMGIAVGHLYYFLEDIWPREPQSGGRRWLKTPELIVRLIDGPEMMLEREVEEEEEYARDDQQHEETVPETHQSGIEATSTEVHREDHGQENLEARPAANAFA</sequence>
<name>A0A261Y5L6_9FUNG</name>
<dbReference type="OrthoDB" id="1716531at2759"/>
<dbReference type="GO" id="GO:0033554">
    <property type="term" value="P:cellular response to stress"/>
    <property type="evidence" value="ECO:0007669"/>
    <property type="project" value="UniProtKB-ARBA"/>
</dbReference>
<dbReference type="InterPro" id="IPR035952">
    <property type="entry name" value="Rhomboid-like_sf"/>
</dbReference>
<feature type="transmembrane region" description="Helical" evidence="7">
    <location>
        <begin position="56"/>
        <end position="76"/>
    </location>
</feature>
<gene>
    <name evidence="9" type="ORF">BZG36_01209</name>
</gene>
<evidence type="ECO:0000313" key="9">
    <source>
        <dbReference type="EMBL" id="OZJ05930.1"/>
    </source>
</evidence>
<evidence type="ECO:0000256" key="2">
    <source>
        <dbReference type="ARBA" id="ARBA00008917"/>
    </source>
</evidence>
<evidence type="ECO:0000256" key="6">
    <source>
        <dbReference type="ARBA" id="ARBA00023136"/>
    </source>
</evidence>
<feature type="transmembrane region" description="Helical" evidence="7">
    <location>
        <begin position="14"/>
        <end position="35"/>
    </location>
</feature>